<sequence length="636" mass="69754">MFDFIRKHTKVTMGLLFLLIVPSFVLFGLDGYNRSEQNTAVVARVDGRDISQTDWDLAHRNEVNRLRASMPTIDAKLLDSPEAKYGTLERLVRDRVFAAAAAQSGLVVPDQKLQRLYAEDKAIAAFRLPDGKFDRAGFLSQTGMTPEAYESGLRSELATRQVMLGVAGSGFAAKGAAAVSLNAFFEKREVQVARFNTLEYAARVNPSEAELEQFYKNNLPLFQAPEQADIEYAVLNMDAVTKGITLNEQDLKTYYEKNTAQLAANEERRASHILIESPASAAAADRQKAREKADQLLAAVKKAPDSFADLARKNSSDTGSAANGGDLDFFSRKAMVKPFADAAFAMKKGDVSDVVETEFGYHIIKLTDIRMPKQKTFEEMRPALETELRQQQAQKKFAESAEAFSNAVYEQSDSLRPIAERLKLEIRTASKLTRTPVAGATGALANPKFLEALFSPDAVERKRNTEALDLGGSQLVSGRITQHTPARALPLAEVKDRVRERLQQQRGAEMARKDGAEKLAVWKANPAAAAFPAAVVISREQAQQLPIAALKAALSADTTALPTLTGVDLGAQGYAVVKVLKVLPRAAPAPALAQQEQTQYTQWWTSAESLAYYNILKERFKADITVPRPAEQKLGA</sequence>
<evidence type="ECO:0000256" key="12">
    <source>
        <dbReference type="SAM" id="Phobius"/>
    </source>
</evidence>
<dbReference type="PROSITE" id="PS50198">
    <property type="entry name" value="PPIC_PPIASE_2"/>
    <property type="match status" value="1"/>
</dbReference>
<evidence type="ECO:0000313" key="14">
    <source>
        <dbReference type="EMBL" id="GGB05746.1"/>
    </source>
</evidence>
<evidence type="ECO:0000256" key="4">
    <source>
        <dbReference type="ARBA" id="ARBA00022692"/>
    </source>
</evidence>
<dbReference type="InterPro" id="IPR000297">
    <property type="entry name" value="PPIase_PpiC"/>
</dbReference>
<dbReference type="PANTHER" id="PTHR47529">
    <property type="entry name" value="PEPTIDYL-PROLYL CIS-TRANS ISOMERASE D"/>
    <property type="match status" value="1"/>
</dbReference>
<evidence type="ECO:0000256" key="8">
    <source>
        <dbReference type="ARBA" id="ARBA00038408"/>
    </source>
</evidence>
<gene>
    <name evidence="14" type="ORF">GCM10011496_28320</name>
</gene>
<dbReference type="Gene3D" id="1.10.4030.10">
    <property type="entry name" value="Porin chaperone SurA, peptide-binding domain"/>
    <property type="match status" value="1"/>
</dbReference>
<evidence type="ECO:0000256" key="10">
    <source>
        <dbReference type="ARBA" id="ARBA00042775"/>
    </source>
</evidence>
<dbReference type="InterPro" id="IPR046357">
    <property type="entry name" value="PPIase_dom_sf"/>
</dbReference>
<accession>A0A916SKQ7</accession>
<comment type="similarity">
    <text evidence="8">Belongs to the PpiD chaperone family.</text>
</comment>
<keyword evidence="5 12" id="KW-1133">Transmembrane helix</keyword>
<dbReference type="InterPro" id="IPR052029">
    <property type="entry name" value="PpiD_chaperone"/>
</dbReference>
<dbReference type="EMBL" id="BMIG01000011">
    <property type="protein sequence ID" value="GGB05746.1"/>
    <property type="molecule type" value="Genomic_DNA"/>
</dbReference>
<reference evidence="14" key="2">
    <citation type="submission" date="2020-09" db="EMBL/GenBank/DDBJ databases">
        <authorList>
            <person name="Sun Q."/>
            <person name="Zhou Y."/>
        </authorList>
    </citation>
    <scope>NUCLEOTIDE SEQUENCE</scope>
    <source>
        <strain evidence="14">CGMCC 1.15322</strain>
    </source>
</reference>
<reference evidence="14" key="1">
    <citation type="journal article" date="2014" name="Int. J. Syst. Evol. Microbiol.">
        <title>Complete genome sequence of Corynebacterium casei LMG S-19264T (=DSM 44701T), isolated from a smear-ripened cheese.</title>
        <authorList>
            <consortium name="US DOE Joint Genome Institute (JGI-PGF)"/>
            <person name="Walter F."/>
            <person name="Albersmeier A."/>
            <person name="Kalinowski J."/>
            <person name="Ruckert C."/>
        </authorList>
    </citation>
    <scope>NUCLEOTIDE SEQUENCE</scope>
    <source>
        <strain evidence="14">CGMCC 1.15322</strain>
    </source>
</reference>
<evidence type="ECO:0000256" key="2">
    <source>
        <dbReference type="ARBA" id="ARBA00022475"/>
    </source>
</evidence>
<keyword evidence="15" id="KW-1185">Reference proteome</keyword>
<evidence type="ECO:0000256" key="7">
    <source>
        <dbReference type="ARBA" id="ARBA00023186"/>
    </source>
</evidence>
<keyword evidence="3" id="KW-0997">Cell inner membrane</keyword>
<keyword evidence="11" id="KW-0697">Rotamase</keyword>
<feature type="transmembrane region" description="Helical" evidence="12">
    <location>
        <begin position="12"/>
        <end position="29"/>
    </location>
</feature>
<dbReference type="Gene3D" id="3.10.50.40">
    <property type="match status" value="1"/>
</dbReference>
<evidence type="ECO:0000259" key="13">
    <source>
        <dbReference type="PROSITE" id="PS50198"/>
    </source>
</evidence>
<comment type="subcellular location">
    <subcellularLocation>
        <location evidence="1">Cell inner membrane</location>
        <topology evidence="1">Single-pass type II membrane protein</topology>
        <orientation evidence="1">Periplasmic side</orientation>
    </subcellularLocation>
</comment>
<organism evidence="14 15">
    <name type="scientific">Polaromonas eurypsychrophila</name>
    <dbReference type="NCBI Taxonomy" id="1614635"/>
    <lineage>
        <taxon>Bacteria</taxon>
        <taxon>Pseudomonadati</taxon>
        <taxon>Pseudomonadota</taxon>
        <taxon>Betaproteobacteria</taxon>
        <taxon>Burkholderiales</taxon>
        <taxon>Comamonadaceae</taxon>
        <taxon>Polaromonas</taxon>
    </lineage>
</organism>
<dbReference type="Pfam" id="PF13624">
    <property type="entry name" value="SurA_N_3"/>
    <property type="match status" value="1"/>
</dbReference>
<evidence type="ECO:0000256" key="5">
    <source>
        <dbReference type="ARBA" id="ARBA00022989"/>
    </source>
</evidence>
<keyword evidence="11 14" id="KW-0413">Isomerase</keyword>
<protein>
    <recommendedName>
        <fullName evidence="9">Periplasmic chaperone PpiD</fullName>
    </recommendedName>
    <alternativeName>
        <fullName evidence="10">Periplasmic folding chaperone</fullName>
    </alternativeName>
</protein>
<keyword evidence="6 12" id="KW-0472">Membrane</keyword>
<proteinExistence type="inferred from homology"/>
<dbReference type="AlphaFoldDB" id="A0A916SKQ7"/>
<dbReference type="SUPFAM" id="SSF109998">
    <property type="entry name" value="Triger factor/SurA peptide-binding domain-like"/>
    <property type="match status" value="1"/>
</dbReference>
<comment type="caution">
    <text evidence="14">The sequence shown here is derived from an EMBL/GenBank/DDBJ whole genome shotgun (WGS) entry which is preliminary data.</text>
</comment>
<evidence type="ECO:0000313" key="15">
    <source>
        <dbReference type="Proteomes" id="UP000620596"/>
    </source>
</evidence>
<dbReference type="InterPro" id="IPR027304">
    <property type="entry name" value="Trigger_fact/SurA_dom_sf"/>
</dbReference>
<keyword evidence="4 12" id="KW-0812">Transmembrane</keyword>
<keyword evidence="7" id="KW-0143">Chaperone</keyword>
<evidence type="ECO:0000256" key="1">
    <source>
        <dbReference type="ARBA" id="ARBA00004382"/>
    </source>
</evidence>
<evidence type="ECO:0000256" key="9">
    <source>
        <dbReference type="ARBA" id="ARBA00040743"/>
    </source>
</evidence>
<name>A0A916SKQ7_9BURK</name>
<dbReference type="RefSeq" id="WP_188709167.1">
    <property type="nucleotide sequence ID" value="NZ_BMIG01000011.1"/>
</dbReference>
<dbReference type="GO" id="GO:0005886">
    <property type="term" value="C:plasma membrane"/>
    <property type="evidence" value="ECO:0007669"/>
    <property type="project" value="UniProtKB-SubCell"/>
</dbReference>
<feature type="domain" description="PpiC" evidence="13">
    <location>
        <begin position="265"/>
        <end position="368"/>
    </location>
</feature>
<dbReference type="Pfam" id="PF13616">
    <property type="entry name" value="Rotamase_3"/>
    <property type="match status" value="1"/>
</dbReference>
<evidence type="ECO:0000256" key="3">
    <source>
        <dbReference type="ARBA" id="ARBA00022519"/>
    </source>
</evidence>
<dbReference type="PANTHER" id="PTHR47529:SF1">
    <property type="entry name" value="PERIPLASMIC CHAPERONE PPID"/>
    <property type="match status" value="1"/>
</dbReference>
<keyword evidence="2" id="KW-1003">Cell membrane</keyword>
<dbReference type="SUPFAM" id="SSF54534">
    <property type="entry name" value="FKBP-like"/>
    <property type="match status" value="1"/>
</dbReference>
<dbReference type="GO" id="GO:0003755">
    <property type="term" value="F:peptidyl-prolyl cis-trans isomerase activity"/>
    <property type="evidence" value="ECO:0007669"/>
    <property type="project" value="UniProtKB-KW"/>
</dbReference>
<evidence type="ECO:0000256" key="11">
    <source>
        <dbReference type="PROSITE-ProRule" id="PRU00278"/>
    </source>
</evidence>
<dbReference type="Proteomes" id="UP000620596">
    <property type="component" value="Unassembled WGS sequence"/>
</dbReference>
<evidence type="ECO:0000256" key="6">
    <source>
        <dbReference type="ARBA" id="ARBA00023136"/>
    </source>
</evidence>